<feature type="compositionally biased region" description="Acidic residues" evidence="4">
    <location>
        <begin position="1098"/>
        <end position="1112"/>
    </location>
</feature>
<evidence type="ECO:0008006" key="9">
    <source>
        <dbReference type="Google" id="ProtNLM"/>
    </source>
</evidence>
<dbReference type="EMBL" id="JAFBMS010000217">
    <property type="protein sequence ID" value="KAG9333079.1"/>
    <property type="molecule type" value="Genomic_DNA"/>
</dbReference>
<gene>
    <name evidence="7" type="ORF">JZ751_013502</name>
</gene>
<comment type="caution">
    <text evidence="7">The sequence shown here is derived from an EMBL/GenBank/DDBJ whole genome shotgun (WGS) entry which is preliminary data.</text>
</comment>
<dbReference type="AlphaFoldDB" id="A0A8T2MXL6"/>
<feature type="compositionally biased region" description="Acidic residues" evidence="4">
    <location>
        <begin position="1027"/>
        <end position="1037"/>
    </location>
</feature>
<accession>A0A8T2MXL6</accession>
<dbReference type="OrthoDB" id="331600at2759"/>
<feature type="domain" description="Symplekin/Pta1 N-terminal" evidence="5">
    <location>
        <begin position="123"/>
        <end position="187"/>
    </location>
</feature>
<feature type="region of interest" description="Disordered" evidence="4">
    <location>
        <begin position="277"/>
        <end position="326"/>
    </location>
</feature>
<feature type="region of interest" description="Disordered" evidence="4">
    <location>
        <begin position="1025"/>
        <end position="1112"/>
    </location>
</feature>
<evidence type="ECO:0000259" key="5">
    <source>
        <dbReference type="Pfam" id="PF11935"/>
    </source>
</evidence>
<dbReference type="Pfam" id="PF12295">
    <property type="entry name" value="Symplekin_C"/>
    <property type="match status" value="1"/>
</dbReference>
<dbReference type="InterPro" id="IPR022075">
    <property type="entry name" value="Symplekin_C"/>
</dbReference>
<dbReference type="InterPro" id="IPR021850">
    <property type="entry name" value="Symplekin/Pta1"/>
</dbReference>
<evidence type="ECO:0000256" key="2">
    <source>
        <dbReference type="ARBA" id="ARBA00022664"/>
    </source>
</evidence>
<dbReference type="InterPro" id="IPR016024">
    <property type="entry name" value="ARM-type_fold"/>
</dbReference>
<feature type="domain" description="Symplekin C-terminal" evidence="6">
    <location>
        <begin position="814"/>
        <end position="929"/>
    </location>
</feature>
<evidence type="ECO:0000313" key="7">
    <source>
        <dbReference type="EMBL" id="KAG9333079.1"/>
    </source>
</evidence>
<dbReference type="InterPro" id="IPR032460">
    <property type="entry name" value="Symplekin/Pta1_N"/>
</dbReference>
<dbReference type="PANTHER" id="PTHR15245">
    <property type="entry name" value="SYMPLEKIN-RELATED"/>
    <property type="match status" value="1"/>
</dbReference>
<dbReference type="PANTHER" id="PTHR15245:SF20">
    <property type="entry name" value="SYMPLEKIN"/>
    <property type="match status" value="1"/>
</dbReference>
<dbReference type="GO" id="GO:0006397">
    <property type="term" value="P:mRNA processing"/>
    <property type="evidence" value="ECO:0007669"/>
    <property type="project" value="UniProtKB-KW"/>
</dbReference>
<dbReference type="GO" id="GO:0005847">
    <property type="term" value="C:mRNA cleavage and polyadenylation specificity factor complex"/>
    <property type="evidence" value="ECO:0007669"/>
    <property type="project" value="TreeGrafter"/>
</dbReference>
<keyword evidence="8" id="KW-1185">Reference proteome</keyword>
<feature type="compositionally biased region" description="Basic and acidic residues" evidence="4">
    <location>
        <begin position="289"/>
        <end position="300"/>
    </location>
</feature>
<dbReference type="SUPFAM" id="SSF48371">
    <property type="entry name" value="ARM repeat"/>
    <property type="match status" value="1"/>
</dbReference>
<keyword evidence="3" id="KW-0539">Nucleus</keyword>
<evidence type="ECO:0000256" key="3">
    <source>
        <dbReference type="ARBA" id="ARBA00023242"/>
    </source>
</evidence>
<evidence type="ECO:0000256" key="4">
    <source>
        <dbReference type="SAM" id="MobiDB-lite"/>
    </source>
</evidence>
<dbReference type="InterPro" id="IPR011989">
    <property type="entry name" value="ARM-like"/>
</dbReference>
<sequence>MASGSGDATGVRTSVASQFFTGKEDGAIDMTTSEKVVDLLNQAALISTENKLTVLKQVQELIINKDPSLLDNFLDEIIAFQTDKSIEVRKFVIGFIEEACKRDNELLLKLIANLNMLQKDESVNVVKKAILTLTQLYKVALQWLVRSKVVSDMQEACWDMVTQMKEDVLALLDSDNDGVRTHAIKFTDINLTTALGSLATLARQRPMFMSEVVQAYETLHANLPPTLAKSQVSSVRKNLKLHLVSVLRHPCSLEYQGQISTLLLDLGMAQNEIARCTPAPRDQRKRPRHEPYTEGKKIKMEPALVEDDEDKEEPAPPLVPKPSSVPGTQSAIDLTAEFLLPLLSPENVANLVLISMVYLPDAMPASFQATYTPVESAGTDAQIKHLARLMATQMTAAGIGPGLEQCKAREEDSGKEGAEGEGVAEALSGSKDLLIRRKVSAVSMGQAISVLGAYGGKSQSEEMEDSPQVATAKRLPEPILPSAQTKVPGASGRKKVFRLADVIQPLTEAQVEKLANMAIKRILHSEKAVARSGMSHVRVKLLSRLVTQFEGVMKDEVLDFILEDIRTRSDLAFSLLYQEYNAYLSQLPNGTLETYDHCLITLLSGLQEKPEQRDGLFTKLVLEAPLITESALESRVYLGMTTLKELIVKRPSRQFQYLHVLLDLSSHDKDKVRSNALTFIKRMYERDQLRDYIEKFALNYMQLLVASPWTEETVRQCLYLYLSLLPLNHRLVHELASVYTEAIADIKRTVLRVIEQPIRGMGMSSPDLLLLVENCPKGAETLVTRCLHILTDKVPPSPELVERVRDLYHKRVPDVRFLIPVINGLEKKEVIQALPKLIKLNPIVVKEVFNRLLGTQHSEGSSSMSPLTPGELLIALHNIDSTKCDMKSIIKATNLCFGEKNVYTSEVLAVVMQQLMEQSPLPMLLMRTLPPPQLTSVFERCPEMREPLLQHVHSFTPHQQAHIPSSVMAVLEANVKQEPEATEPADTELEAPRLAPVPVPAPAAVLEAAPALQKAQETHLQIQQYAAEEEEEEEPMEEGAPVPTIQEPPAELPLVTQGEQLQMEESSAPSPVEKAEEPMEEGVAEPSDVADESKEPMEDSNTEAETDAGDPE</sequence>
<keyword evidence="2" id="KW-0507">mRNA processing</keyword>
<feature type="domain" description="Symplekin/Pta1 N-terminal" evidence="5">
    <location>
        <begin position="189"/>
        <end position="284"/>
    </location>
</feature>
<reference evidence="7" key="1">
    <citation type="thesis" date="2021" institute="BYU ScholarsArchive" country="Provo, UT, USA">
        <title>Applications of and Algorithms for Genome Assembly and Genomic Analyses with an Emphasis on Marine Teleosts.</title>
        <authorList>
            <person name="Pickett B.D."/>
        </authorList>
    </citation>
    <scope>NUCLEOTIDE SEQUENCE</scope>
    <source>
        <strain evidence="7">HI-2016</strain>
    </source>
</reference>
<organism evidence="7 8">
    <name type="scientific">Albula glossodonta</name>
    <name type="common">roundjaw bonefish</name>
    <dbReference type="NCBI Taxonomy" id="121402"/>
    <lineage>
        <taxon>Eukaryota</taxon>
        <taxon>Metazoa</taxon>
        <taxon>Chordata</taxon>
        <taxon>Craniata</taxon>
        <taxon>Vertebrata</taxon>
        <taxon>Euteleostomi</taxon>
        <taxon>Actinopterygii</taxon>
        <taxon>Neopterygii</taxon>
        <taxon>Teleostei</taxon>
        <taxon>Albuliformes</taxon>
        <taxon>Albulidae</taxon>
        <taxon>Albula</taxon>
    </lineage>
</organism>
<evidence type="ECO:0000256" key="1">
    <source>
        <dbReference type="ARBA" id="ARBA00004123"/>
    </source>
</evidence>
<feature type="compositionally biased region" description="Polar residues" evidence="4">
    <location>
        <begin position="1057"/>
        <end position="1069"/>
    </location>
</feature>
<protein>
    <recommendedName>
        <fullName evidence="9">Symplekin</fullName>
    </recommendedName>
</protein>
<dbReference type="Gene3D" id="1.25.10.10">
    <property type="entry name" value="Leucine-rich Repeat Variant"/>
    <property type="match status" value="2"/>
</dbReference>
<dbReference type="Proteomes" id="UP000824540">
    <property type="component" value="Unassembled WGS sequence"/>
</dbReference>
<dbReference type="Pfam" id="PF11935">
    <property type="entry name" value="SYMPK_PTA1_N"/>
    <property type="match status" value="2"/>
</dbReference>
<evidence type="ECO:0000259" key="6">
    <source>
        <dbReference type="Pfam" id="PF12295"/>
    </source>
</evidence>
<comment type="subcellular location">
    <subcellularLocation>
        <location evidence="1">Nucleus</location>
    </subcellularLocation>
</comment>
<name>A0A8T2MXL6_9TELE</name>
<proteinExistence type="predicted"/>
<evidence type="ECO:0000313" key="8">
    <source>
        <dbReference type="Proteomes" id="UP000824540"/>
    </source>
</evidence>